<dbReference type="Proteomes" id="UP000235371">
    <property type="component" value="Unassembled WGS sequence"/>
</dbReference>
<evidence type="ECO:0000313" key="3">
    <source>
        <dbReference type="Proteomes" id="UP000235371"/>
    </source>
</evidence>
<dbReference type="Pfam" id="PF20150">
    <property type="entry name" value="2EXR"/>
    <property type="match status" value="1"/>
</dbReference>
<gene>
    <name evidence="2" type="ORF">K444DRAFT_623859</name>
</gene>
<dbReference type="EMBL" id="KZ613743">
    <property type="protein sequence ID" value="PMD66345.1"/>
    <property type="molecule type" value="Genomic_DNA"/>
</dbReference>
<protein>
    <recommendedName>
        <fullName evidence="1">2EXR domain-containing protein</fullName>
    </recommendedName>
</protein>
<name>A0A2J6TTK8_9HELO</name>
<dbReference type="OrthoDB" id="3473305at2759"/>
<evidence type="ECO:0000313" key="2">
    <source>
        <dbReference type="EMBL" id="PMD66345.1"/>
    </source>
</evidence>
<organism evidence="2 3">
    <name type="scientific">Hyaloscypha bicolor E</name>
    <dbReference type="NCBI Taxonomy" id="1095630"/>
    <lineage>
        <taxon>Eukaryota</taxon>
        <taxon>Fungi</taxon>
        <taxon>Dikarya</taxon>
        <taxon>Ascomycota</taxon>
        <taxon>Pezizomycotina</taxon>
        <taxon>Leotiomycetes</taxon>
        <taxon>Helotiales</taxon>
        <taxon>Hyaloscyphaceae</taxon>
        <taxon>Hyaloscypha</taxon>
        <taxon>Hyaloscypha bicolor</taxon>
    </lineage>
</organism>
<dbReference type="PANTHER" id="PTHR35910:SF6">
    <property type="entry name" value="2EXR DOMAIN-CONTAINING PROTEIN"/>
    <property type="match status" value="1"/>
</dbReference>
<proteinExistence type="predicted"/>
<sequence>MHPTFPWVAFNSEGVPTLSTSMKMEKQASDTVHETTIAGVSFPATAMTPLQSFTLFPNLPFELRSEIWGYAAHGTDPRVIEVIISSMSFKPKSHTSSPAVLSTCHVSRESGLKVFDAVRYGVEFTGALINWDRDTLYFNTDIESGKQLLTNAKQPVWFEKCRCLALNRVCFYGAVLAGGHSTWFKQLKNIEELIVVMGADVIGGQPPERTSVHFAIAEAGCDKKYERTGDHLAYALWQLPHIPRGVLVQEVGAGGMGGRNVLEPKTQEVPESIYHQPATTRLGLLTKGSTAELCASTTIAAEILEIEMARLHRFFAEFQATRMLAEPGLETLEPWIFRACRACIWTETAERFHTSHNSDALAAHTAELNCTNDFK</sequence>
<accession>A0A2J6TTK8</accession>
<dbReference type="InParanoid" id="A0A2J6TTK8"/>
<keyword evidence="3" id="KW-1185">Reference proteome</keyword>
<evidence type="ECO:0000259" key="1">
    <source>
        <dbReference type="Pfam" id="PF20150"/>
    </source>
</evidence>
<dbReference type="GeneID" id="36590408"/>
<dbReference type="AlphaFoldDB" id="A0A2J6TTK8"/>
<dbReference type="RefSeq" id="XP_024743249.1">
    <property type="nucleotide sequence ID" value="XM_024882331.1"/>
</dbReference>
<dbReference type="PANTHER" id="PTHR35910">
    <property type="entry name" value="2EXR DOMAIN-CONTAINING PROTEIN"/>
    <property type="match status" value="1"/>
</dbReference>
<reference evidence="2 3" key="1">
    <citation type="submission" date="2016-04" db="EMBL/GenBank/DDBJ databases">
        <title>A degradative enzymes factory behind the ericoid mycorrhizal symbiosis.</title>
        <authorList>
            <consortium name="DOE Joint Genome Institute"/>
            <person name="Martino E."/>
            <person name="Morin E."/>
            <person name="Grelet G."/>
            <person name="Kuo A."/>
            <person name="Kohler A."/>
            <person name="Daghino S."/>
            <person name="Barry K."/>
            <person name="Choi C."/>
            <person name="Cichocki N."/>
            <person name="Clum A."/>
            <person name="Copeland A."/>
            <person name="Hainaut M."/>
            <person name="Haridas S."/>
            <person name="Labutti K."/>
            <person name="Lindquist E."/>
            <person name="Lipzen A."/>
            <person name="Khouja H.-R."/>
            <person name="Murat C."/>
            <person name="Ohm R."/>
            <person name="Olson A."/>
            <person name="Spatafora J."/>
            <person name="Veneault-Fourrey C."/>
            <person name="Henrissat B."/>
            <person name="Grigoriev I."/>
            <person name="Martin F."/>
            <person name="Perotto S."/>
        </authorList>
    </citation>
    <scope>NUCLEOTIDE SEQUENCE [LARGE SCALE GENOMIC DNA]</scope>
    <source>
        <strain evidence="2 3">E</strain>
    </source>
</reference>
<dbReference type="InterPro" id="IPR045518">
    <property type="entry name" value="2EXR"/>
</dbReference>
<feature type="domain" description="2EXR" evidence="1">
    <location>
        <begin position="53"/>
        <end position="136"/>
    </location>
</feature>